<keyword evidence="3" id="KW-1185">Reference proteome</keyword>
<sequence length="140" mass="15962">MFSTRTCHQSHCSLPSCGHSQEIRTTNAAEAFHRHLNENFASKHPNIFTFTEVITREQAMTILKSKNLDKAAHKPKEAKKCERRSRLHQSGEKTRLEYLEAMAHTCPPYGGLDSDLWTTTPLEPLGSEHDVTELVLRYSL</sequence>
<feature type="region of interest" description="Disordered" evidence="1">
    <location>
        <begin position="69"/>
        <end position="89"/>
    </location>
</feature>
<proteinExistence type="predicted"/>
<dbReference type="AlphaFoldDB" id="A0AAV4IUG9"/>
<dbReference type="EMBL" id="BMAT01009742">
    <property type="protein sequence ID" value="GFS12922.1"/>
    <property type="molecule type" value="Genomic_DNA"/>
</dbReference>
<comment type="caution">
    <text evidence="2">The sequence shown here is derived from an EMBL/GenBank/DDBJ whole genome shotgun (WGS) entry which is preliminary data.</text>
</comment>
<evidence type="ECO:0000256" key="1">
    <source>
        <dbReference type="SAM" id="MobiDB-lite"/>
    </source>
</evidence>
<evidence type="ECO:0000313" key="3">
    <source>
        <dbReference type="Proteomes" id="UP000762676"/>
    </source>
</evidence>
<feature type="compositionally biased region" description="Basic and acidic residues" evidence="1">
    <location>
        <begin position="69"/>
        <end position="80"/>
    </location>
</feature>
<accession>A0AAV4IUG9</accession>
<protein>
    <submittedName>
        <fullName evidence="2">Autophagy-related protein 2</fullName>
    </submittedName>
</protein>
<gene>
    <name evidence="2" type="ORF">ElyMa_004871200</name>
</gene>
<dbReference type="Proteomes" id="UP000762676">
    <property type="component" value="Unassembled WGS sequence"/>
</dbReference>
<name>A0AAV4IUG9_9GAST</name>
<evidence type="ECO:0000313" key="2">
    <source>
        <dbReference type="EMBL" id="GFS12922.1"/>
    </source>
</evidence>
<reference evidence="2 3" key="1">
    <citation type="journal article" date="2021" name="Elife">
        <title>Chloroplast acquisition without the gene transfer in kleptoplastic sea slugs, Plakobranchus ocellatus.</title>
        <authorList>
            <person name="Maeda T."/>
            <person name="Takahashi S."/>
            <person name="Yoshida T."/>
            <person name="Shimamura S."/>
            <person name="Takaki Y."/>
            <person name="Nagai Y."/>
            <person name="Toyoda A."/>
            <person name="Suzuki Y."/>
            <person name="Arimoto A."/>
            <person name="Ishii H."/>
            <person name="Satoh N."/>
            <person name="Nishiyama T."/>
            <person name="Hasebe M."/>
            <person name="Maruyama T."/>
            <person name="Minagawa J."/>
            <person name="Obokata J."/>
            <person name="Shigenobu S."/>
        </authorList>
    </citation>
    <scope>NUCLEOTIDE SEQUENCE [LARGE SCALE GENOMIC DNA]</scope>
</reference>
<organism evidence="2 3">
    <name type="scientific">Elysia marginata</name>
    <dbReference type="NCBI Taxonomy" id="1093978"/>
    <lineage>
        <taxon>Eukaryota</taxon>
        <taxon>Metazoa</taxon>
        <taxon>Spiralia</taxon>
        <taxon>Lophotrochozoa</taxon>
        <taxon>Mollusca</taxon>
        <taxon>Gastropoda</taxon>
        <taxon>Heterobranchia</taxon>
        <taxon>Euthyneura</taxon>
        <taxon>Panpulmonata</taxon>
        <taxon>Sacoglossa</taxon>
        <taxon>Placobranchoidea</taxon>
        <taxon>Plakobranchidae</taxon>
        <taxon>Elysia</taxon>
    </lineage>
</organism>